<dbReference type="AlphaFoldDB" id="A0A3B0UF84"/>
<reference evidence="12" key="1">
    <citation type="submission" date="2018-06" db="EMBL/GenBank/DDBJ databases">
        <authorList>
            <person name="Zhirakovskaya E."/>
        </authorList>
    </citation>
    <scope>NUCLEOTIDE SEQUENCE</scope>
</reference>
<feature type="transmembrane region" description="Helical" evidence="11">
    <location>
        <begin position="101"/>
        <end position="121"/>
    </location>
</feature>
<evidence type="ECO:0000256" key="8">
    <source>
        <dbReference type="ARBA" id="ARBA00023136"/>
    </source>
</evidence>
<evidence type="ECO:0000256" key="6">
    <source>
        <dbReference type="ARBA" id="ARBA00022989"/>
    </source>
</evidence>
<feature type="transmembrane region" description="Helical" evidence="11">
    <location>
        <begin position="155"/>
        <end position="174"/>
    </location>
</feature>
<sequence length="314" mass="33779">MAYLDTNANTRSDGFAHGDMGASVGDFITLLKPRVMSLVVFTAIVGMLLSPVSVHPAIFIIAVISIAVGGGASGALNMWYDADIDALMSRTKNRPIPVGRIDKNQALGFGVFLSVASVTLLGLASNWLAASLLAFTIFFYAVIYTMWLKRRTAQNIVIGGAAGAFPAMIGWVAATGTISIEPIILFLIVFFWTPPHFWALALYKKGDYEAANIPMLPNVAGERATIIQILIYSVLLAVVSLAPVAFGFGGIFYGLVAGVLGLAMIVLSVRLIGTSDKTMRLRARQLFSFSLLYLFIVFLALLLETLVLRSPFFG</sequence>
<evidence type="ECO:0000256" key="4">
    <source>
        <dbReference type="ARBA" id="ARBA00022679"/>
    </source>
</evidence>
<evidence type="ECO:0000256" key="5">
    <source>
        <dbReference type="ARBA" id="ARBA00022692"/>
    </source>
</evidence>
<keyword evidence="4 12" id="KW-0808">Transferase</keyword>
<evidence type="ECO:0000256" key="10">
    <source>
        <dbReference type="ARBA" id="ARBA00042475"/>
    </source>
</evidence>
<proteinExistence type="inferred from homology"/>
<evidence type="ECO:0000256" key="1">
    <source>
        <dbReference type="ARBA" id="ARBA00004651"/>
    </source>
</evidence>
<feature type="transmembrane region" description="Helical" evidence="11">
    <location>
        <begin position="35"/>
        <end position="52"/>
    </location>
</feature>
<accession>A0A3B0UF84</accession>
<feature type="transmembrane region" description="Helical" evidence="11">
    <location>
        <begin position="180"/>
        <end position="203"/>
    </location>
</feature>
<keyword evidence="8 11" id="KW-0472">Membrane</keyword>
<evidence type="ECO:0000256" key="11">
    <source>
        <dbReference type="SAM" id="Phobius"/>
    </source>
</evidence>
<feature type="transmembrane region" description="Helical" evidence="11">
    <location>
        <begin position="224"/>
        <end position="245"/>
    </location>
</feature>
<dbReference type="InterPro" id="IPR044878">
    <property type="entry name" value="UbiA_sf"/>
</dbReference>
<feature type="transmembrane region" description="Helical" evidence="11">
    <location>
        <begin position="285"/>
        <end position="308"/>
    </location>
</feature>
<comment type="pathway">
    <text evidence="2">Porphyrin-containing compound metabolism; heme O biosynthesis; heme O from protoheme: step 1/1.</text>
</comment>
<feature type="transmembrane region" description="Helical" evidence="11">
    <location>
        <begin position="127"/>
        <end position="148"/>
    </location>
</feature>
<keyword evidence="6 11" id="KW-1133">Transmembrane helix</keyword>
<dbReference type="HAMAP" id="MF_00154">
    <property type="entry name" value="CyoE_CtaB"/>
    <property type="match status" value="1"/>
</dbReference>
<dbReference type="PANTHER" id="PTHR43448">
    <property type="entry name" value="PROTOHEME IX FARNESYLTRANSFERASE, MITOCHONDRIAL"/>
    <property type="match status" value="1"/>
</dbReference>
<keyword evidence="5 11" id="KW-0812">Transmembrane</keyword>
<protein>
    <recommendedName>
        <fullName evidence="9">Protoheme IX farnesyltransferase</fullName>
    </recommendedName>
    <alternativeName>
        <fullName evidence="10">Heme B farnesyltransferase</fullName>
    </alternativeName>
</protein>
<feature type="transmembrane region" description="Helical" evidence="11">
    <location>
        <begin position="251"/>
        <end position="273"/>
    </location>
</feature>
<evidence type="ECO:0000256" key="3">
    <source>
        <dbReference type="ARBA" id="ARBA00022475"/>
    </source>
</evidence>
<keyword evidence="7" id="KW-0350">Heme biosynthesis</keyword>
<dbReference type="EMBL" id="UOEQ01000168">
    <property type="protein sequence ID" value="VAW18276.1"/>
    <property type="molecule type" value="Genomic_DNA"/>
</dbReference>
<organism evidence="12">
    <name type="scientific">hydrothermal vent metagenome</name>
    <dbReference type="NCBI Taxonomy" id="652676"/>
    <lineage>
        <taxon>unclassified sequences</taxon>
        <taxon>metagenomes</taxon>
        <taxon>ecological metagenomes</taxon>
    </lineage>
</organism>
<evidence type="ECO:0000256" key="7">
    <source>
        <dbReference type="ARBA" id="ARBA00023133"/>
    </source>
</evidence>
<feature type="transmembrane region" description="Helical" evidence="11">
    <location>
        <begin position="58"/>
        <end position="80"/>
    </location>
</feature>
<dbReference type="PROSITE" id="PS00943">
    <property type="entry name" value="UBIA"/>
    <property type="match status" value="1"/>
</dbReference>
<dbReference type="InterPro" id="IPR000537">
    <property type="entry name" value="UbiA_prenyltransferase"/>
</dbReference>
<dbReference type="NCBIfam" id="NF003349">
    <property type="entry name" value="PRK04375.1-2"/>
    <property type="match status" value="1"/>
</dbReference>
<evidence type="ECO:0000313" key="12">
    <source>
        <dbReference type="EMBL" id="VAW18276.1"/>
    </source>
</evidence>
<dbReference type="Gene3D" id="1.10.357.140">
    <property type="entry name" value="UbiA prenyltransferase"/>
    <property type="match status" value="1"/>
</dbReference>
<dbReference type="InterPro" id="IPR030470">
    <property type="entry name" value="UbiA_prenylTrfase_CS"/>
</dbReference>
<dbReference type="CDD" id="cd13957">
    <property type="entry name" value="PT_UbiA_Cox10"/>
    <property type="match status" value="1"/>
</dbReference>
<comment type="subcellular location">
    <subcellularLocation>
        <location evidence="1">Cell membrane</location>
        <topology evidence="1">Multi-pass membrane protein</topology>
    </subcellularLocation>
</comment>
<dbReference type="GO" id="GO:0008495">
    <property type="term" value="F:protoheme IX farnesyltransferase activity"/>
    <property type="evidence" value="ECO:0007669"/>
    <property type="project" value="InterPro"/>
</dbReference>
<name>A0A3B0UF84_9ZZZZ</name>
<dbReference type="Pfam" id="PF01040">
    <property type="entry name" value="UbiA"/>
    <property type="match status" value="1"/>
</dbReference>
<dbReference type="InterPro" id="IPR006369">
    <property type="entry name" value="Protohaem_IX_farnesylTrfase"/>
</dbReference>
<dbReference type="GO" id="GO:0005886">
    <property type="term" value="C:plasma membrane"/>
    <property type="evidence" value="ECO:0007669"/>
    <property type="project" value="UniProtKB-SubCell"/>
</dbReference>
<dbReference type="GO" id="GO:0006783">
    <property type="term" value="P:heme biosynthetic process"/>
    <property type="evidence" value="ECO:0007669"/>
    <property type="project" value="UniProtKB-KW"/>
</dbReference>
<dbReference type="PANTHER" id="PTHR43448:SF7">
    <property type="entry name" value="4-HYDROXYBENZOATE SOLANESYLTRANSFERASE"/>
    <property type="match status" value="1"/>
</dbReference>
<evidence type="ECO:0000256" key="2">
    <source>
        <dbReference type="ARBA" id="ARBA00004919"/>
    </source>
</evidence>
<keyword evidence="3" id="KW-1003">Cell membrane</keyword>
<gene>
    <name evidence="12" type="ORF">MNBD_ALPHA11-362</name>
</gene>
<evidence type="ECO:0000256" key="9">
    <source>
        <dbReference type="ARBA" id="ARBA00040810"/>
    </source>
</evidence>
<dbReference type="NCBIfam" id="TIGR01473">
    <property type="entry name" value="cyoE_ctaB"/>
    <property type="match status" value="1"/>
</dbReference>